<protein>
    <submittedName>
        <fullName evidence="1">Uncharacterized protein</fullName>
    </submittedName>
</protein>
<dbReference type="EMBL" id="CP021081">
    <property type="protein sequence ID" value="ASN81789.1"/>
    <property type="molecule type" value="Genomic_DNA"/>
</dbReference>
<gene>
    <name evidence="1" type="ORF">DFI_13020</name>
</gene>
<organism evidence="1 2">
    <name type="scientific">Deinococcus ficus</name>
    <dbReference type="NCBI Taxonomy" id="317577"/>
    <lineage>
        <taxon>Bacteria</taxon>
        <taxon>Thermotogati</taxon>
        <taxon>Deinococcota</taxon>
        <taxon>Deinococci</taxon>
        <taxon>Deinococcales</taxon>
        <taxon>Deinococcaceae</taxon>
        <taxon>Deinococcus</taxon>
    </lineage>
</organism>
<accession>A0A221SYS1</accession>
<evidence type="ECO:0000313" key="2">
    <source>
        <dbReference type="Proteomes" id="UP000259030"/>
    </source>
</evidence>
<dbReference type="AlphaFoldDB" id="A0A221SYS1"/>
<reference evidence="1 2" key="1">
    <citation type="submission" date="2017-05" db="EMBL/GenBank/DDBJ databases">
        <title>The complete genome sequence of Deinococcus ficus isolated from the rhizosphere of the Ficus religiosa L. in Taiwan.</title>
        <authorList>
            <person name="Wu K.-M."/>
            <person name="Liao T.-L."/>
            <person name="Liu Y.-M."/>
            <person name="Young C.-C."/>
            <person name="Tsai S.-F."/>
        </authorList>
    </citation>
    <scope>NUCLEOTIDE SEQUENCE [LARGE SCALE GENOMIC DNA]</scope>
    <source>
        <strain evidence="1 2">CC-FR2-10</strain>
    </source>
</reference>
<name>A0A221SYS1_9DEIO</name>
<evidence type="ECO:0000313" key="1">
    <source>
        <dbReference type="EMBL" id="ASN81789.1"/>
    </source>
</evidence>
<dbReference type="Proteomes" id="UP000259030">
    <property type="component" value="Chromosome"/>
</dbReference>
<proteinExistence type="predicted"/>
<keyword evidence="2" id="KW-1185">Reference proteome</keyword>
<dbReference type="KEGG" id="dfc:DFI_13020"/>
<sequence>MQWAAQVALIGPEQSAGTRLLWSASDYLKEGLLWKTVIFQDGLKGSQLYNYADGRWTGGEGDPIWRRWR</sequence>